<dbReference type="AlphaFoldDB" id="A0A067G1X4"/>
<reference evidence="1 2" key="1">
    <citation type="submission" date="2014-04" db="EMBL/GenBank/DDBJ databases">
        <authorList>
            <consortium name="International Citrus Genome Consortium"/>
            <person name="Gmitter F."/>
            <person name="Chen C."/>
            <person name="Farmerie W."/>
            <person name="Harkins T."/>
            <person name="Desany B."/>
            <person name="Mohiuddin M."/>
            <person name="Kodira C."/>
            <person name="Borodovsky M."/>
            <person name="Lomsadze A."/>
            <person name="Burns P."/>
            <person name="Jenkins J."/>
            <person name="Prochnik S."/>
            <person name="Shu S."/>
            <person name="Chapman J."/>
            <person name="Pitluck S."/>
            <person name="Schmutz J."/>
            <person name="Rokhsar D."/>
        </authorList>
    </citation>
    <scope>NUCLEOTIDE SEQUENCE</scope>
</reference>
<evidence type="ECO:0000313" key="1">
    <source>
        <dbReference type="EMBL" id="KDO73619.1"/>
    </source>
</evidence>
<proteinExistence type="predicted"/>
<dbReference type="EMBL" id="KK784885">
    <property type="protein sequence ID" value="KDO73619.1"/>
    <property type="molecule type" value="Genomic_DNA"/>
</dbReference>
<evidence type="ECO:0000313" key="2">
    <source>
        <dbReference type="Proteomes" id="UP000027120"/>
    </source>
</evidence>
<accession>A0A067G1X4</accession>
<gene>
    <name evidence="1" type="ORF">CISIN_1g034818mg</name>
</gene>
<dbReference type="Proteomes" id="UP000027120">
    <property type="component" value="Unassembled WGS sequence"/>
</dbReference>
<sequence length="82" mass="9365">MKTKRWHVGPLIRSKQHLTYFQNLNHRDFKLLSYLVSIIRLKGSGDSIIFTSGPSVCGSNGTHRPNTCRDSRHLVQNLGRSM</sequence>
<name>A0A067G1X4_CITSI</name>
<organism evidence="1 2">
    <name type="scientific">Citrus sinensis</name>
    <name type="common">Sweet orange</name>
    <name type="synonym">Citrus aurantium var. sinensis</name>
    <dbReference type="NCBI Taxonomy" id="2711"/>
    <lineage>
        <taxon>Eukaryota</taxon>
        <taxon>Viridiplantae</taxon>
        <taxon>Streptophyta</taxon>
        <taxon>Embryophyta</taxon>
        <taxon>Tracheophyta</taxon>
        <taxon>Spermatophyta</taxon>
        <taxon>Magnoliopsida</taxon>
        <taxon>eudicotyledons</taxon>
        <taxon>Gunneridae</taxon>
        <taxon>Pentapetalae</taxon>
        <taxon>rosids</taxon>
        <taxon>malvids</taxon>
        <taxon>Sapindales</taxon>
        <taxon>Rutaceae</taxon>
        <taxon>Aurantioideae</taxon>
        <taxon>Citrus</taxon>
    </lineage>
</organism>
<keyword evidence="2" id="KW-1185">Reference proteome</keyword>
<protein>
    <submittedName>
        <fullName evidence="1">Uncharacterized protein</fullName>
    </submittedName>
</protein>